<name>A0A1I0BG58_9EURY</name>
<evidence type="ECO:0000259" key="3">
    <source>
        <dbReference type="Pfam" id="PF09699"/>
    </source>
</evidence>
<dbReference type="Proteomes" id="UP000243338">
    <property type="component" value="Unassembled WGS sequence"/>
</dbReference>
<keyword evidence="2" id="KW-0812">Transmembrane</keyword>
<dbReference type="GO" id="GO:0042597">
    <property type="term" value="C:periplasmic space"/>
    <property type="evidence" value="ECO:0007669"/>
    <property type="project" value="InterPro"/>
</dbReference>
<dbReference type="EMBL" id="FOHQ01000007">
    <property type="protein sequence ID" value="SET05874.1"/>
    <property type="molecule type" value="Genomic_DNA"/>
</dbReference>
<dbReference type="Pfam" id="PF09699">
    <property type="entry name" value="Paired_CXXCH_1"/>
    <property type="match status" value="1"/>
</dbReference>
<dbReference type="InterPro" id="IPR036280">
    <property type="entry name" value="Multihaem_cyt_sf"/>
</dbReference>
<reference evidence="5" key="1">
    <citation type="submission" date="2016-10" db="EMBL/GenBank/DDBJ databases">
        <authorList>
            <person name="Varghese N."/>
            <person name="Submissions S."/>
        </authorList>
    </citation>
    <scope>NUCLEOTIDE SEQUENCE [LARGE SCALE GENOMIC DNA]</scope>
    <source>
        <strain evidence="5">SLH 33</strain>
    </source>
</reference>
<dbReference type="PANTHER" id="PTHR35038">
    <property type="entry name" value="DISSIMILATORY SULFITE REDUCTASE SIRA"/>
    <property type="match status" value="1"/>
</dbReference>
<dbReference type="SUPFAM" id="SSF48695">
    <property type="entry name" value="Multiheme cytochromes"/>
    <property type="match status" value="2"/>
</dbReference>
<protein>
    <submittedName>
        <fullName evidence="4">Cytochrome c552</fullName>
    </submittedName>
</protein>
<dbReference type="AlphaFoldDB" id="A0A1I0BG58"/>
<dbReference type="InterPro" id="IPR003321">
    <property type="entry name" value="Cyt_c552"/>
</dbReference>
<evidence type="ECO:0000256" key="1">
    <source>
        <dbReference type="ARBA" id="ARBA00022729"/>
    </source>
</evidence>
<keyword evidence="2" id="KW-1133">Transmembrane helix</keyword>
<sequence>MYISRKLTLSYVIGMLGDITKTIVIVSTVLLLFTTVCIAVDFDDCADCHQEYYDMWSSSAHGIADCEICHTPAGSGFEGHISNPSDSVPTADLSSEVCGDCHVAIFDDWNEFAGEEFDMEAMASHSEPTEIAEPFVLHSDTSCIVCKSTDGALLNLEEADVYMLNEEAAHDLNVTEWAITCVACHDPHEGGIWLEDSTLLCGNCHNTEGVVADGETPVVRHAQWEMVSSSGYVDGTHPTVISCVDCHMSMVPLDGEVTTGHDFDFDALALSDPEASNGCYMCHQDSLPSLIEEKQAPISQRLSDLNSLKEEANVALEIVNGTDAYGPQLANYNNGLFYLTEVENDGSLGIHNMVRTQSDLDMAEDYFNSIIEGSSGADDAGQIPAPGGLVVVMIFATVACLIKRD</sequence>
<feature type="transmembrane region" description="Helical" evidence="2">
    <location>
        <begin position="383"/>
        <end position="402"/>
    </location>
</feature>
<dbReference type="InterPro" id="IPR010177">
    <property type="entry name" value="Paired_CXXCH_1"/>
</dbReference>
<evidence type="ECO:0000313" key="4">
    <source>
        <dbReference type="EMBL" id="SET05874.1"/>
    </source>
</evidence>
<feature type="domain" description="Doubled CXXCH motif" evidence="3">
    <location>
        <begin position="181"/>
        <end position="207"/>
    </location>
</feature>
<accession>A0A1I0BG58</accession>
<gene>
    <name evidence="4" type="ORF">SAMN04488587_2153</name>
</gene>
<keyword evidence="2" id="KW-0472">Membrane</keyword>
<evidence type="ECO:0000313" key="5">
    <source>
        <dbReference type="Proteomes" id="UP000243338"/>
    </source>
</evidence>
<dbReference type="Gene3D" id="1.10.287.3080">
    <property type="match status" value="1"/>
</dbReference>
<dbReference type="InterPro" id="IPR051829">
    <property type="entry name" value="Multiheme_Cytochr_ET"/>
</dbReference>
<organism evidence="4 5">
    <name type="scientific">Methanococcoides vulcani</name>
    <dbReference type="NCBI Taxonomy" id="1353158"/>
    <lineage>
        <taxon>Archaea</taxon>
        <taxon>Methanobacteriati</taxon>
        <taxon>Methanobacteriota</taxon>
        <taxon>Stenosarchaea group</taxon>
        <taxon>Methanomicrobia</taxon>
        <taxon>Methanosarcinales</taxon>
        <taxon>Methanosarcinaceae</taxon>
        <taxon>Methanococcoides</taxon>
    </lineage>
</organism>
<keyword evidence="1" id="KW-0732">Signal</keyword>
<dbReference type="STRING" id="1353158.SAMN04488587_2153"/>
<keyword evidence="5" id="KW-1185">Reference proteome</keyword>
<dbReference type="Pfam" id="PF02335">
    <property type="entry name" value="Cytochrom_C552"/>
    <property type="match status" value="1"/>
</dbReference>
<dbReference type="Gene3D" id="3.90.10.10">
    <property type="entry name" value="Cytochrome C3"/>
    <property type="match status" value="1"/>
</dbReference>
<evidence type="ECO:0000256" key="2">
    <source>
        <dbReference type="SAM" id="Phobius"/>
    </source>
</evidence>
<dbReference type="GO" id="GO:0042279">
    <property type="term" value="F:nitrite reductase (cytochrome, ammonia-forming) activity"/>
    <property type="evidence" value="ECO:0007669"/>
    <property type="project" value="InterPro"/>
</dbReference>
<proteinExistence type="predicted"/>